<dbReference type="InterPro" id="IPR052911">
    <property type="entry name" value="Corrinoid_activation_enz"/>
</dbReference>
<dbReference type="CDD" id="cd00207">
    <property type="entry name" value="fer2"/>
    <property type="match status" value="1"/>
</dbReference>
<protein>
    <submittedName>
        <fullName evidence="2">DUF4445 domain-containing protein</fullName>
    </submittedName>
</protein>
<dbReference type="RefSeq" id="WP_161839194.1">
    <property type="nucleotide sequence ID" value="NZ_CP048000.1"/>
</dbReference>
<keyword evidence="3" id="KW-1185">Reference proteome</keyword>
<dbReference type="PROSITE" id="PS51085">
    <property type="entry name" value="2FE2S_FER_2"/>
    <property type="match status" value="1"/>
</dbReference>
<evidence type="ECO:0000313" key="2">
    <source>
        <dbReference type="EMBL" id="QHQ62370.1"/>
    </source>
</evidence>
<dbReference type="GO" id="GO:0051536">
    <property type="term" value="F:iron-sulfur cluster binding"/>
    <property type="evidence" value="ECO:0007669"/>
    <property type="project" value="InterPro"/>
</dbReference>
<dbReference type="PANTHER" id="PTHR42895:SF2">
    <property type="entry name" value="IRON-SULFUR CLUSTER PROTEIN"/>
    <property type="match status" value="1"/>
</dbReference>
<dbReference type="InterPro" id="IPR001041">
    <property type="entry name" value="2Fe-2S_ferredoxin-type"/>
</dbReference>
<dbReference type="Pfam" id="PF00111">
    <property type="entry name" value="Fer2"/>
    <property type="match status" value="1"/>
</dbReference>
<dbReference type="InterPro" id="IPR036010">
    <property type="entry name" value="2Fe-2S_ferredoxin-like_sf"/>
</dbReference>
<dbReference type="PANTHER" id="PTHR42895">
    <property type="entry name" value="IRON-SULFUR CLUSTER-BINDING PROTEIN-RELATED"/>
    <property type="match status" value="1"/>
</dbReference>
<dbReference type="Gene3D" id="3.40.109.40">
    <property type="match status" value="1"/>
</dbReference>
<dbReference type="Gene3D" id="3.30.420.480">
    <property type="entry name" value="Domain of unknown function (DUF4445)"/>
    <property type="match status" value="1"/>
</dbReference>
<dbReference type="Pfam" id="PF14574">
    <property type="entry name" value="RACo_C_ter"/>
    <property type="match status" value="1"/>
</dbReference>
<dbReference type="InterPro" id="IPR041414">
    <property type="entry name" value="Raco-like_middle"/>
</dbReference>
<dbReference type="KEGG" id="anr:Ana3638_17570"/>
<dbReference type="EMBL" id="CP048000">
    <property type="protein sequence ID" value="QHQ62370.1"/>
    <property type="molecule type" value="Genomic_DNA"/>
</dbReference>
<dbReference type="SUPFAM" id="SSF54292">
    <property type="entry name" value="2Fe-2S ferredoxin-like"/>
    <property type="match status" value="1"/>
</dbReference>
<proteinExistence type="predicted"/>
<sequence>MGDILVKDEFHIEIEPKNVLRLIQCYEDSPIYSEVLEEYEQLKPIVLNRIHPKAVICFTVIQEKYADILPEKSPVLYSIATLGEEIGELARQYFSNDEYLKGMLVDAMGDACLFGMEEDLKAWIKTECRKRKAGVSHRYEAPVNIPMEAQIIAYVETKAKETLGLAITSGYMFDPVKTNCQVYALTKNEKMFRLEHDCRECDNVNCEVRNVLPVTVTVVTAKGEKVIECGEKETLLEAMIRDGIYLSAVCGGNGTCGKCKIRLLEGNLSITLSDKNYFTEEELENGWRLACQVHPKDSCKVMVMQKDESDFEVLSGYRRKTEKKENLIEKDYSVAIDIGTTTIAITLVGNTSRDSIDTYTAVNQQRAYGADVISRMQASANGKSSELKLSICKDLLTGMDQLLNRNGLNAMQIKEIAIAGNTTMGHLLLGFDCSKLGIFPFTPVDIGLIRRPFNEVFGDSFGMECPVTLLPGISTYVGADIVSGLYFLGFHQTDEINLLVDLGTNGEMGIGRHDKIITTSTAAGPAFEGGNITWGTGSIQGAVCNVDISDNQVSIRTIGGKEPVGICGTGVIETAAELMKAKIIDETGLMAEDYFENGYPLAKTTKGDSIVFTQKDIRELQLAKSAVRAGVETLLLRYGVKYGEINKVYLAGGFGFKMDQDKAIAIGMLPEEFRGKIEAVGNSSLGGAVKYLTEKNSKASLEHIVHVSSEINLANDIAFNDFYMKYMFFGEDE</sequence>
<evidence type="ECO:0000313" key="3">
    <source>
        <dbReference type="Proteomes" id="UP000464314"/>
    </source>
</evidence>
<feature type="domain" description="2Fe-2S ferredoxin-type" evidence="1">
    <location>
        <begin position="214"/>
        <end position="307"/>
    </location>
</feature>
<dbReference type="Proteomes" id="UP000464314">
    <property type="component" value="Chromosome"/>
</dbReference>
<dbReference type="InterPro" id="IPR037010">
    <property type="entry name" value="VitB12-dep_Met_synth_activ_sf"/>
</dbReference>
<name>A0A6P1TMC4_9FIRM</name>
<organism evidence="2 3">
    <name type="scientific">Anaerocolumna sedimenticola</name>
    <dbReference type="NCBI Taxonomy" id="2696063"/>
    <lineage>
        <taxon>Bacteria</taxon>
        <taxon>Bacillati</taxon>
        <taxon>Bacillota</taxon>
        <taxon>Clostridia</taxon>
        <taxon>Lachnospirales</taxon>
        <taxon>Lachnospiraceae</taxon>
        <taxon>Anaerocolumna</taxon>
    </lineage>
</organism>
<dbReference type="InterPro" id="IPR027980">
    <property type="entry name" value="RACo_C"/>
</dbReference>
<evidence type="ECO:0000259" key="1">
    <source>
        <dbReference type="PROSITE" id="PS51085"/>
    </source>
</evidence>
<accession>A0A6P1TMC4</accession>
<dbReference type="InterPro" id="IPR042259">
    <property type="entry name" value="Raco-like_middle_sf"/>
</dbReference>
<dbReference type="Gene3D" id="3.10.20.30">
    <property type="match status" value="1"/>
</dbReference>
<dbReference type="Pfam" id="PF17651">
    <property type="entry name" value="Raco_middle"/>
    <property type="match status" value="1"/>
</dbReference>
<dbReference type="AlphaFoldDB" id="A0A6P1TMC4"/>
<dbReference type="GO" id="GO:0008705">
    <property type="term" value="F:methionine synthase activity"/>
    <property type="evidence" value="ECO:0007669"/>
    <property type="project" value="InterPro"/>
</dbReference>
<reference evidence="2 3" key="1">
    <citation type="submission" date="2020-01" db="EMBL/GenBank/DDBJ databases">
        <title>Genome analysis of Anaerocolumna sp. CBA3638.</title>
        <authorList>
            <person name="Kim J."/>
            <person name="Roh S.W."/>
        </authorList>
    </citation>
    <scope>NUCLEOTIDE SEQUENCE [LARGE SCALE GENOMIC DNA]</scope>
    <source>
        <strain evidence="2 3">CBA3638</strain>
    </source>
</reference>
<dbReference type="SUPFAM" id="SSF56507">
    <property type="entry name" value="Methionine synthase activation domain-like"/>
    <property type="match status" value="1"/>
</dbReference>
<gene>
    <name evidence="2" type="ORF">Ana3638_17570</name>
</gene>
<dbReference type="InterPro" id="IPR012675">
    <property type="entry name" value="Beta-grasp_dom_sf"/>
</dbReference>